<dbReference type="VEuPathDB" id="FungiDB:AMAG_07906"/>
<feature type="compositionally biased region" description="Low complexity" evidence="1">
    <location>
        <begin position="15"/>
        <end position="64"/>
    </location>
</feature>
<evidence type="ECO:0000256" key="1">
    <source>
        <dbReference type="SAM" id="MobiDB-lite"/>
    </source>
</evidence>
<feature type="compositionally biased region" description="Low complexity" evidence="1">
    <location>
        <begin position="82"/>
        <end position="110"/>
    </location>
</feature>
<feature type="region of interest" description="Disordered" evidence="1">
    <location>
        <begin position="169"/>
        <end position="190"/>
    </location>
</feature>
<evidence type="ECO:0000313" key="3">
    <source>
        <dbReference type="Proteomes" id="UP000054350"/>
    </source>
</evidence>
<protein>
    <submittedName>
        <fullName evidence="2">Uncharacterized protein</fullName>
    </submittedName>
</protein>
<dbReference type="EMBL" id="GG745340">
    <property type="protein sequence ID" value="KNE62719.1"/>
    <property type="molecule type" value="Genomic_DNA"/>
</dbReference>
<reference evidence="2 3" key="1">
    <citation type="submission" date="2009-11" db="EMBL/GenBank/DDBJ databases">
        <title>Annotation of Allomyces macrogynus ATCC 38327.</title>
        <authorList>
            <consortium name="The Broad Institute Genome Sequencing Platform"/>
            <person name="Russ C."/>
            <person name="Cuomo C."/>
            <person name="Burger G."/>
            <person name="Gray M.W."/>
            <person name="Holland P.W.H."/>
            <person name="King N."/>
            <person name="Lang F.B.F."/>
            <person name="Roger A.J."/>
            <person name="Ruiz-Trillo I."/>
            <person name="Young S.K."/>
            <person name="Zeng Q."/>
            <person name="Gargeya S."/>
            <person name="Fitzgerald M."/>
            <person name="Haas B."/>
            <person name="Abouelleil A."/>
            <person name="Alvarado L."/>
            <person name="Arachchi H.M."/>
            <person name="Berlin A."/>
            <person name="Chapman S.B."/>
            <person name="Gearin G."/>
            <person name="Goldberg J."/>
            <person name="Griggs A."/>
            <person name="Gujja S."/>
            <person name="Hansen M."/>
            <person name="Heiman D."/>
            <person name="Howarth C."/>
            <person name="Larimer J."/>
            <person name="Lui A."/>
            <person name="MacDonald P.J.P."/>
            <person name="McCowen C."/>
            <person name="Montmayeur A."/>
            <person name="Murphy C."/>
            <person name="Neiman D."/>
            <person name="Pearson M."/>
            <person name="Priest M."/>
            <person name="Roberts A."/>
            <person name="Saif S."/>
            <person name="Shea T."/>
            <person name="Sisk P."/>
            <person name="Stolte C."/>
            <person name="Sykes S."/>
            <person name="Wortman J."/>
            <person name="Nusbaum C."/>
            <person name="Birren B."/>
        </authorList>
    </citation>
    <scope>NUCLEOTIDE SEQUENCE [LARGE SCALE GENOMIC DNA]</scope>
    <source>
        <strain evidence="2 3">ATCC 38327</strain>
    </source>
</reference>
<organism evidence="2 3">
    <name type="scientific">Allomyces macrogynus (strain ATCC 38327)</name>
    <name type="common">Allomyces javanicus var. macrogynus</name>
    <dbReference type="NCBI Taxonomy" id="578462"/>
    <lineage>
        <taxon>Eukaryota</taxon>
        <taxon>Fungi</taxon>
        <taxon>Fungi incertae sedis</taxon>
        <taxon>Blastocladiomycota</taxon>
        <taxon>Blastocladiomycetes</taxon>
        <taxon>Blastocladiales</taxon>
        <taxon>Blastocladiaceae</taxon>
        <taxon>Allomyces</taxon>
    </lineage>
</organism>
<proteinExistence type="predicted"/>
<evidence type="ECO:0000313" key="2">
    <source>
        <dbReference type="EMBL" id="KNE62719.1"/>
    </source>
</evidence>
<gene>
    <name evidence="2" type="ORF">AMAG_07906</name>
</gene>
<name>A0A0L0SJV8_ALLM3</name>
<keyword evidence="3" id="KW-1185">Reference proteome</keyword>
<dbReference type="Proteomes" id="UP000054350">
    <property type="component" value="Unassembled WGS sequence"/>
</dbReference>
<dbReference type="AlphaFoldDB" id="A0A0L0SJV8"/>
<feature type="region of interest" description="Disordered" evidence="1">
    <location>
        <begin position="1"/>
        <end position="110"/>
    </location>
</feature>
<reference evidence="3" key="2">
    <citation type="submission" date="2009-11" db="EMBL/GenBank/DDBJ databases">
        <title>The Genome Sequence of Allomyces macrogynus strain ATCC 38327.</title>
        <authorList>
            <consortium name="The Broad Institute Genome Sequencing Platform"/>
            <person name="Russ C."/>
            <person name="Cuomo C."/>
            <person name="Shea T."/>
            <person name="Young S.K."/>
            <person name="Zeng Q."/>
            <person name="Koehrsen M."/>
            <person name="Haas B."/>
            <person name="Borodovsky M."/>
            <person name="Guigo R."/>
            <person name="Alvarado L."/>
            <person name="Berlin A."/>
            <person name="Borenstein D."/>
            <person name="Chen Z."/>
            <person name="Engels R."/>
            <person name="Freedman E."/>
            <person name="Gellesch M."/>
            <person name="Goldberg J."/>
            <person name="Griggs A."/>
            <person name="Gujja S."/>
            <person name="Heiman D."/>
            <person name="Hepburn T."/>
            <person name="Howarth C."/>
            <person name="Jen D."/>
            <person name="Larson L."/>
            <person name="Lewis B."/>
            <person name="Mehta T."/>
            <person name="Park D."/>
            <person name="Pearson M."/>
            <person name="Roberts A."/>
            <person name="Saif S."/>
            <person name="Shenoy N."/>
            <person name="Sisk P."/>
            <person name="Stolte C."/>
            <person name="Sykes S."/>
            <person name="Walk T."/>
            <person name="White J."/>
            <person name="Yandava C."/>
            <person name="Burger G."/>
            <person name="Gray M.W."/>
            <person name="Holland P.W.H."/>
            <person name="King N."/>
            <person name="Lang F.B.F."/>
            <person name="Roger A.J."/>
            <person name="Ruiz-Trillo I."/>
            <person name="Lander E."/>
            <person name="Nusbaum C."/>
        </authorList>
    </citation>
    <scope>NUCLEOTIDE SEQUENCE [LARGE SCALE GENOMIC DNA]</scope>
    <source>
        <strain evidence="3">ATCC 38327</strain>
    </source>
</reference>
<accession>A0A0L0SJV8</accession>
<sequence length="190" mass="18995">MQRRLRRVAPEPQRTPLTAAPAPTASSPALAPTATRAATASPSWPPTASGAAAPAPASAPAAAAGKPRKRPNLSLSSLPFKAGSPGSTASSAAACPISPRTTPSTAGTGAAPVPLRINLAHVRAMTAPAGLALHTQFPLLSTLGAQHVAPNAPVWLHALFATGGAMSDLQGASSPDQDGRCYPARARTWA</sequence>